<feature type="compositionally biased region" description="Acidic residues" evidence="1">
    <location>
        <begin position="53"/>
        <end position="75"/>
    </location>
</feature>
<evidence type="ECO:0000256" key="1">
    <source>
        <dbReference type="SAM" id="MobiDB-lite"/>
    </source>
</evidence>
<evidence type="ECO:0000313" key="2">
    <source>
        <dbReference type="EnsemblMetazoa" id="XP_031784799"/>
    </source>
</evidence>
<feature type="compositionally biased region" description="Acidic residues" evidence="1">
    <location>
        <begin position="327"/>
        <end position="352"/>
    </location>
</feature>
<proteinExistence type="predicted"/>
<protein>
    <submittedName>
        <fullName evidence="2">Uncharacterized protein</fullName>
    </submittedName>
</protein>
<reference evidence="2" key="1">
    <citation type="submission" date="2021-01" db="UniProtKB">
        <authorList>
            <consortium name="EnsemblMetazoa"/>
        </authorList>
    </citation>
    <scope>IDENTIFICATION</scope>
</reference>
<dbReference type="AlphaFoldDB" id="A0A7M7QD36"/>
<dbReference type="RefSeq" id="XP_031784799.1">
    <property type="nucleotide sequence ID" value="XM_031928939.2"/>
</dbReference>
<feature type="region of interest" description="Disordered" evidence="1">
    <location>
        <begin position="134"/>
        <end position="166"/>
    </location>
</feature>
<dbReference type="InParanoid" id="A0A7M7QD36"/>
<name>A0A7M7QD36_NASVI</name>
<feature type="compositionally biased region" description="Basic and acidic residues" evidence="1">
    <location>
        <begin position="257"/>
        <end position="271"/>
    </location>
</feature>
<dbReference type="KEGG" id="nvi:116417178"/>
<feature type="compositionally biased region" description="Acidic residues" evidence="1">
    <location>
        <begin position="32"/>
        <end position="41"/>
    </location>
</feature>
<feature type="compositionally biased region" description="Acidic residues" evidence="1">
    <location>
        <begin position="135"/>
        <end position="146"/>
    </location>
</feature>
<evidence type="ECO:0000313" key="3">
    <source>
        <dbReference type="Proteomes" id="UP000002358"/>
    </source>
</evidence>
<keyword evidence="3" id="KW-1185">Reference proteome</keyword>
<feature type="region of interest" description="Disordered" evidence="1">
    <location>
        <begin position="248"/>
        <end position="298"/>
    </location>
</feature>
<feature type="compositionally biased region" description="Basic and acidic residues" evidence="1">
    <location>
        <begin position="147"/>
        <end position="166"/>
    </location>
</feature>
<dbReference type="GeneID" id="116417178"/>
<dbReference type="EnsemblMetazoa" id="XM_031928939">
    <property type="protein sequence ID" value="XP_031784799"/>
    <property type="gene ID" value="LOC116417178"/>
</dbReference>
<sequence length="620" mass="70346">MQQNFAHLPVLTRLMTAFEENNALENLLADITSDEDDDDITEYTSSEYVEPTSSDEGEEVEEEEREARETEEEDAAQALNAVADVQFVPAEMVGVSAADAHGEELRAEESEAVRREAAAAVAAAPAAVRLQVNEAMEEEEEEEDEAVERAQNEHDARAEEAEDVPANRDSQRMVNVDHLLATCIEPTAAANNILQRLMERAADESENIIEYAEHPCVKRRQQILDFLARPVEPEEMRYTRRSAGGLVTEHFFNQGNPRDRQINEQHNHSDDSSCSSSTTIFPLSTSSSNTNTSIESQDYEADESYFSIQVSRGQRRRIENSSSNNDDLSDYEQEDNQPSEENEEAEEEISEEDEKRSETDDNMNYQGVDEEKEDEDIQPPGNRFDIFQQNWHYISKYKIEGRRIVLKIRSPPKDGSINPIVWLELVIRSINPIVWLELVIRSINPIVWLELVIRDIYSYIISLCNENDMIGVSVRSLNFARGPGGLSLRLVNNFFYNDLWNLISGLAQSNEDFQIDESFILTLTLVNIPNGGRGGSRKRMSVDSLSQRSVISIRNNDNLCLPSIIVGEAFMMYKKLFSNEAIDTWNIVRGSRRGMQKERANLLTINANVVIPANGWVYEK</sequence>
<dbReference type="OrthoDB" id="6740702at2759"/>
<organism evidence="2 3">
    <name type="scientific">Nasonia vitripennis</name>
    <name type="common">Parasitic wasp</name>
    <dbReference type="NCBI Taxonomy" id="7425"/>
    <lineage>
        <taxon>Eukaryota</taxon>
        <taxon>Metazoa</taxon>
        <taxon>Ecdysozoa</taxon>
        <taxon>Arthropoda</taxon>
        <taxon>Hexapoda</taxon>
        <taxon>Insecta</taxon>
        <taxon>Pterygota</taxon>
        <taxon>Neoptera</taxon>
        <taxon>Endopterygota</taxon>
        <taxon>Hymenoptera</taxon>
        <taxon>Apocrita</taxon>
        <taxon>Proctotrupomorpha</taxon>
        <taxon>Chalcidoidea</taxon>
        <taxon>Pteromalidae</taxon>
        <taxon>Pteromalinae</taxon>
        <taxon>Nasonia</taxon>
    </lineage>
</organism>
<feature type="compositionally biased region" description="Low complexity" evidence="1">
    <location>
        <begin position="284"/>
        <end position="293"/>
    </location>
</feature>
<feature type="region of interest" description="Disordered" evidence="1">
    <location>
        <begin position="311"/>
        <end position="364"/>
    </location>
</feature>
<accession>A0A7M7QD36</accession>
<dbReference type="Proteomes" id="UP000002358">
    <property type="component" value="Chromosome 4"/>
</dbReference>
<feature type="region of interest" description="Disordered" evidence="1">
    <location>
        <begin position="32"/>
        <end position="75"/>
    </location>
</feature>
<feature type="compositionally biased region" description="Low complexity" evidence="1">
    <location>
        <begin position="42"/>
        <end position="52"/>
    </location>
</feature>